<dbReference type="Proteomes" id="UP000286134">
    <property type="component" value="Unassembled WGS sequence"/>
</dbReference>
<dbReference type="STRING" id="212602.A0A420I3E0"/>
<name>A0A420I3E0_9PEZI</name>
<protein>
    <submittedName>
        <fullName evidence="1">Uncharacterized protein</fullName>
    </submittedName>
</protein>
<evidence type="ECO:0000313" key="2">
    <source>
        <dbReference type="Proteomes" id="UP000286134"/>
    </source>
</evidence>
<dbReference type="Gene3D" id="3.40.50.1110">
    <property type="entry name" value="SGNH hydrolase"/>
    <property type="match status" value="1"/>
</dbReference>
<dbReference type="InterPro" id="IPR036514">
    <property type="entry name" value="SGNH_hydro_sf"/>
</dbReference>
<accession>A0A420I3E0</accession>
<dbReference type="EMBL" id="MCFK01002063">
    <property type="protein sequence ID" value="RKF64187.1"/>
    <property type="molecule type" value="Genomic_DNA"/>
</dbReference>
<evidence type="ECO:0000313" key="1">
    <source>
        <dbReference type="EMBL" id="RKF64187.1"/>
    </source>
</evidence>
<comment type="caution">
    <text evidence="1">The sequence shown here is derived from an EMBL/GenBank/DDBJ whole genome shotgun (WGS) entry which is preliminary data.</text>
</comment>
<keyword evidence="2" id="KW-1185">Reference proteome</keyword>
<dbReference type="OrthoDB" id="5278722at2759"/>
<gene>
    <name evidence="1" type="ORF">OnM2_020102</name>
</gene>
<sequence length="276" mass="31293">MGTNPFFNTSNLLPDLESQISRYLSSISTISSPGITLLVISIGFWDIYSLANLSQDISLVTINQCFEEILKLINKLRGVVEMYKSTLTENISHEFQVILPKVPDPTLSPGWLSLRPIPLRPSIIAEQQKNAVYLTELWNHKLETLPRLWATTQYSMFSENSPFNKTAHDMNNNLHIPDFPELLRNLAINYYHQVAPTQANKSIGVDKPTFRNVNEACVQLRRPNERPGTKISDSKYLNICSQPDDYLWWDAWHVGAIGNSILGAVENAIPRISRAN</sequence>
<proteinExistence type="predicted"/>
<reference evidence="1 2" key="1">
    <citation type="journal article" date="2018" name="BMC Genomics">
        <title>Comparative genome analyses reveal sequence features reflecting distinct modes of host-adaptation between dicot and monocot powdery mildew.</title>
        <authorList>
            <person name="Wu Y."/>
            <person name="Ma X."/>
            <person name="Pan Z."/>
            <person name="Kale S.D."/>
            <person name="Song Y."/>
            <person name="King H."/>
            <person name="Zhang Q."/>
            <person name="Presley C."/>
            <person name="Deng X."/>
            <person name="Wei C.I."/>
            <person name="Xiao S."/>
        </authorList>
    </citation>
    <scope>NUCLEOTIDE SEQUENCE [LARGE SCALE GENOMIC DNA]</scope>
    <source>
        <strain evidence="1">UMSG2</strain>
    </source>
</reference>
<organism evidence="1 2">
    <name type="scientific">Erysiphe neolycopersici</name>
    <dbReference type="NCBI Taxonomy" id="212602"/>
    <lineage>
        <taxon>Eukaryota</taxon>
        <taxon>Fungi</taxon>
        <taxon>Dikarya</taxon>
        <taxon>Ascomycota</taxon>
        <taxon>Pezizomycotina</taxon>
        <taxon>Leotiomycetes</taxon>
        <taxon>Erysiphales</taxon>
        <taxon>Erysiphaceae</taxon>
        <taxon>Erysiphe</taxon>
    </lineage>
</organism>
<dbReference type="AlphaFoldDB" id="A0A420I3E0"/>